<protein>
    <submittedName>
        <fullName evidence="2">Transmembrane protein</fullName>
    </submittedName>
</protein>
<feature type="transmembrane region" description="Helical" evidence="1">
    <location>
        <begin position="107"/>
        <end position="127"/>
    </location>
</feature>
<keyword evidence="1" id="KW-1133">Transmembrane helix</keyword>
<dbReference type="Proteomes" id="UP000019763">
    <property type="component" value="Unassembled WGS sequence"/>
</dbReference>
<evidence type="ECO:0000313" key="2">
    <source>
        <dbReference type="EMBL" id="EZG55110.1"/>
    </source>
</evidence>
<keyword evidence="3" id="KW-1185">Reference proteome</keyword>
<dbReference type="VEuPathDB" id="CryptoDB:GNI_117840"/>
<feature type="transmembrane region" description="Helical" evidence="1">
    <location>
        <begin position="41"/>
        <end position="60"/>
    </location>
</feature>
<keyword evidence="1" id="KW-0472">Membrane</keyword>
<sequence>MFEHQGPRIKSRAWALVNLVGLAFMGYSITQVPYPKALLGGIWAVFGLSSLLYLVIVLTGDTYRHTLLNVSNFPLGVLLALYSVPMLKFCEEDVEVDGCWDVRNSERVVFMSAFAVVVVLFSFNFMFMCTGFASGILDIEPKEVEVTEV</sequence>
<dbReference type="RefSeq" id="XP_011131772.1">
    <property type="nucleotide sequence ID" value="XM_011133470.1"/>
</dbReference>
<dbReference type="EMBL" id="AFNH02000875">
    <property type="protein sequence ID" value="EZG55110.1"/>
    <property type="molecule type" value="Genomic_DNA"/>
</dbReference>
<organism evidence="2 3">
    <name type="scientific">Gregarina niphandrodes</name>
    <name type="common">Septate eugregarine</name>
    <dbReference type="NCBI Taxonomy" id="110365"/>
    <lineage>
        <taxon>Eukaryota</taxon>
        <taxon>Sar</taxon>
        <taxon>Alveolata</taxon>
        <taxon>Apicomplexa</taxon>
        <taxon>Conoidasida</taxon>
        <taxon>Gregarinasina</taxon>
        <taxon>Eugregarinorida</taxon>
        <taxon>Gregarinidae</taxon>
        <taxon>Gregarina</taxon>
    </lineage>
</organism>
<feature type="transmembrane region" description="Helical" evidence="1">
    <location>
        <begin position="12"/>
        <end position="29"/>
    </location>
</feature>
<dbReference type="GeneID" id="22914193"/>
<reference evidence="2" key="1">
    <citation type="submission" date="2013-12" db="EMBL/GenBank/DDBJ databases">
        <authorList>
            <person name="Omoto C.K."/>
            <person name="Sibley D."/>
            <person name="Venepally P."/>
            <person name="Hadjithomas M."/>
            <person name="Karamycheva S."/>
            <person name="Brunk B."/>
            <person name="Roos D."/>
            <person name="Caler E."/>
            <person name="Lorenzi H."/>
        </authorList>
    </citation>
    <scope>NUCLEOTIDE SEQUENCE</scope>
</reference>
<gene>
    <name evidence="2" type="ORF">GNI_117840</name>
</gene>
<feature type="transmembrane region" description="Helical" evidence="1">
    <location>
        <begin position="67"/>
        <end position="87"/>
    </location>
</feature>
<name>A0A023B2M6_GRENI</name>
<accession>A0A023B2M6</accession>
<proteinExistence type="predicted"/>
<evidence type="ECO:0000256" key="1">
    <source>
        <dbReference type="SAM" id="Phobius"/>
    </source>
</evidence>
<evidence type="ECO:0000313" key="3">
    <source>
        <dbReference type="Proteomes" id="UP000019763"/>
    </source>
</evidence>
<dbReference type="AlphaFoldDB" id="A0A023B2M6"/>
<comment type="caution">
    <text evidence="2">The sequence shown here is derived from an EMBL/GenBank/DDBJ whole genome shotgun (WGS) entry which is preliminary data.</text>
</comment>
<keyword evidence="1 2" id="KW-0812">Transmembrane</keyword>